<protein>
    <submittedName>
        <fullName evidence="2">Transmembrane domain-containing protein</fullName>
    </submittedName>
</protein>
<evidence type="ECO:0000313" key="2">
    <source>
        <dbReference type="EMBL" id="EST47476.1"/>
    </source>
</evidence>
<dbReference type="EMBL" id="KI546040">
    <property type="protein sequence ID" value="EST47476.1"/>
    <property type="molecule type" value="Genomic_DNA"/>
</dbReference>
<name>V6LUU3_9EUKA</name>
<reference evidence="2" key="1">
    <citation type="journal article" date="2014" name="PLoS Genet.">
        <title>The Genome of Spironucleus salmonicida Highlights a Fish Pathogen Adapted to Fluctuating Environments.</title>
        <authorList>
            <person name="Xu F."/>
            <person name="Jerlstrom-Hultqvist J."/>
            <person name="Einarsson E."/>
            <person name="Astvaldsson A."/>
            <person name="Svard S.G."/>
            <person name="Andersson J.O."/>
        </authorList>
    </citation>
    <scope>NUCLEOTIDE SEQUENCE</scope>
</reference>
<dbReference type="AlphaFoldDB" id="V6LUU3"/>
<evidence type="ECO:0000256" key="1">
    <source>
        <dbReference type="SAM" id="Phobius"/>
    </source>
</evidence>
<feature type="transmembrane region" description="Helical" evidence="1">
    <location>
        <begin position="7"/>
        <end position="31"/>
    </location>
</feature>
<organism evidence="2">
    <name type="scientific">Spironucleus salmonicida</name>
    <dbReference type="NCBI Taxonomy" id="348837"/>
    <lineage>
        <taxon>Eukaryota</taxon>
        <taxon>Metamonada</taxon>
        <taxon>Diplomonadida</taxon>
        <taxon>Hexamitidae</taxon>
        <taxon>Hexamitinae</taxon>
        <taxon>Spironucleus</taxon>
    </lineage>
</organism>
<proteinExistence type="predicted"/>
<sequence length="86" mass="9955">MYLLSLYIILVIGSQITISIYLFGTFSISIAQQKHPLLLLNYAYLDNNDVVNVNITIFVVIISLIFIIQCSVFYLTTKIFSNYQFY</sequence>
<keyword evidence="1" id="KW-1133">Transmembrane helix</keyword>
<accession>V6LUU3</accession>
<gene>
    <name evidence="2" type="ORF">SS50377_fx053</name>
</gene>
<keyword evidence="1" id="KW-0472">Membrane</keyword>
<keyword evidence="1 2" id="KW-0812">Transmembrane</keyword>
<feature type="transmembrane region" description="Helical" evidence="1">
    <location>
        <begin position="51"/>
        <end position="75"/>
    </location>
</feature>